<dbReference type="InterPro" id="IPR000485">
    <property type="entry name" value="AsnC-type_HTH_dom"/>
</dbReference>
<sequence length="153" mass="18041">MKPIDEIDRKLLNELQVNSRITIRELSEKLHLSTTPIHERIKKLEKGGYIKQYVTLLDPKKFDKKLMVYISVSLRDHAKEAVEAFEQEIEQLDEVMECYYISGSSDFLLKVFCDDMDGFHDFITNKFSTIDNITQFYSSFVMYGSKVKYDFKL</sequence>
<evidence type="ECO:0000256" key="2">
    <source>
        <dbReference type="ARBA" id="ARBA00023125"/>
    </source>
</evidence>
<dbReference type="Gene3D" id="3.30.70.920">
    <property type="match status" value="1"/>
</dbReference>
<organism evidence="5 6">
    <name type="scientific">Salinivirga cyanobacteriivorans</name>
    <dbReference type="NCBI Taxonomy" id="1307839"/>
    <lineage>
        <taxon>Bacteria</taxon>
        <taxon>Pseudomonadati</taxon>
        <taxon>Bacteroidota</taxon>
        <taxon>Bacteroidia</taxon>
        <taxon>Bacteroidales</taxon>
        <taxon>Salinivirgaceae</taxon>
        <taxon>Salinivirga</taxon>
    </lineage>
</organism>
<dbReference type="OrthoDB" id="9800326at2"/>
<dbReference type="CDD" id="cd00090">
    <property type="entry name" value="HTH_ARSR"/>
    <property type="match status" value="1"/>
</dbReference>
<dbReference type="InterPro" id="IPR019887">
    <property type="entry name" value="Tscrpt_reg_AsnC/Lrp_C"/>
</dbReference>
<dbReference type="InterPro" id="IPR036388">
    <property type="entry name" value="WH-like_DNA-bd_sf"/>
</dbReference>
<dbReference type="GO" id="GO:0006355">
    <property type="term" value="P:regulation of DNA-templated transcription"/>
    <property type="evidence" value="ECO:0007669"/>
    <property type="project" value="UniProtKB-ARBA"/>
</dbReference>
<keyword evidence="2" id="KW-0238">DNA-binding</keyword>
<keyword evidence="6" id="KW-1185">Reference proteome</keyword>
<dbReference type="AlphaFoldDB" id="A0A0S2I244"/>
<dbReference type="GO" id="GO:0005829">
    <property type="term" value="C:cytosol"/>
    <property type="evidence" value="ECO:0007669"/>
    <property type="project" value="TreeGrafter"/>
</dbReference>
<accession>A0A0S2I244</accession>
<evidence type="ECO:0000256" key="3">
    <source>
        <dbReference type="ARBA" id="ARBA00023163"/>
    </source>
</evidence>
<dbReference type="Proteomes" id="UP000064893">
    <property type="component" value="Chromosome"/>
</dbReference>
<dbReference type="Gene3D" id="1.10.10.10">
    <property type="entry name" value="Winged helix-like DNA-binding domain superfamily/Winged helix DNA-binding domain"/>
    <property type="match status" value="1"/>
</dbReference>
<keyword evidence="3" id="KW-0804">Transcription</keyword>
<gene>
    <name evidence="5" type="primary">lrp_1</name>
    <name evidence="5" type="ORF">L21SP5_02723</name>
</gene>
<proteinExistence type="predicted"/>
<protein>
    <submittedName>
        <fullName evidence="5">Leucine-responsive regulatory protein</fullName>
    </submittedName>
</protein>
<dbReference type="SMART" id="SM00344">
    <property type="entry name" value="HTH_ASNC"/>
    <property type="match status" value="1"/>
</dbReference>
<dbReference type="GO" id="GO:0043200">
    <property type="term" value="P:response to amino acid"/>
    <property type="evidence" value="ECO:0007669"/>
    <property type="project" value="TreeGrafter"/>
</dbReference>
<evidence type="ECO:0000313" key="6">
    <source>
        <dbReference type="Proteomes" id="UP000064893"/>
    </source>
</evidence>
<dbReference type="PROSITE" id="PS50956">
    <property type="entry name" value="HTH_ASNC_2"/>
    <property type="match status" value="1"/>
</dbReference>
<keyword evidence="1" id="KW-0805">Transcription regulation</keyword>
<dbReference type="InterPro" id="IPR019888">
    <property type="entry name" value="Tscrpt_reg_AsnC-like"/>
</dbReference>
<dbReference type="Pfam" id="PF01037">
    <property type="entry name" value="AsnC_trans_reg"/>
    <property type="match status" value="1"/>
</dbReference>
<dbReference type="GO" id="GO:0043565">
    <property type="term" value="F:sequence-specific DNA binding"/>
    <property type="evidence" value="ECO:0007669"/>
    <property type="project" value="InterPro"/>
</dbReference>
<dbReference type="Pfam" id="PF13412">
    <property type="entry name" value="HTH_24"/>
    <property type="match status" value="1"/>
</dbReference>
<evidence type="ECO:0000256" key="1">
    <source>
        <dbReference type="ARBA" id="ARBA00023015"/>
    </source>
</evidence>
<dbReference type="RefSeq" id="WP_057953728.1">
    <property type="nucleotide sequence ID" value="NZ_CP013118.1"/>
</dbReference>
<dbReference type="InterPro" id="IPR036390">
    <property type="entry name" value="WH_DNA-bd_sf"/>
</dbReference>
<reference evidence="5 6" key="1">
    <citation type="submission" date="2015-11" db="EMBL/GenBank/DDBJ databases">
        <title>Description and complete genome sequence of a novel strain predominating in hypersaline microbial mats and representing a new family of the Bacteriodetes phylum.</title>
        <authorList>
            <person name="Spring S."/>
            <person name="Bunk B."/>
            <person name="Sproer C."/>
            <person name="Klenk H.-P."/>
        </authorList>
    </citation>
    <scope>NUCLEOTIDE SEQUENCE [LARGE SCALE GENOMIC DNA]</scope>
    <source>
        <strain evidence="5 6">L21-Spi-D4</strain>
    </source>
</reference>
<dbReference type="InterPro" id="IPR011991">
    <property type="entry name" value="ArsR-like_HTH"/>
</dbReference>
<dbReference type="PANTHER" id="PTHR30154:SF34">
    <property type="entry name" value="TRANSCRIPTIONAL REGULATOR AZLB"/>
    <property type="match status" value="1"/>
</dbReference>
<evidence type="ECO:0000259" key="4">
    <source>
        <dbReference type="PROSITE" id="PS50956"/>
    </source>
</evidence>
<name>A0A0S2I244_9BACT</name>
<dbReference type="EMBL" id="CP013118">
    <property type="protein sequence ID" value="ALO16346.1"/>
    <property type="molecule type" value="Genomic_DNA"/>
</dbReference>
<dbReference type="InterPro" id="IPR011008">
    <property type="entry name" value="Dimeric_a/b-barrel"/>
</dbReference>
<dbReference type="KEGG" id="blq:L21SP5_02723"/>
<feature type="domain" description="HTH asnC-type" evidence="4">
    <location>
        <begin position="4"/>
        <end position="65"/>
    </location>
</feature>
<dbReference type="PRINTS" id="PR00033">
    <property type="entry name" value="HTHASNC"/>
</dbReference>
<dbReference type="PANTHER" id="PTHR30154">
    <property type="entry name" value="LEUCINE-RESPONSIVE REGULATORY PROTEIN"/>
    <property type="match status" value="1"/>
</dbReference>
<dbReference type="STRING" id="1307839.L21SP5_02723"/>
<evidence type="ECO:0000313" key="5">
    <source>
        <dbReference type="EMBL" id="ALO16346.1"/>
    </source>
</evidence>
<dbReference type="SUPFAM" id="SSF46785">
    <property type="entry name" value="Winged helix' DNA-binding domain"/>
    <property type="match status" value="1"/>
</dbReference>
<dbReference type="SUPFAM" id="SSF54909">
    <property type="entry name" value="Dimeric alpha+beta barrel"/>
    <property type="match status" value="1"/>
</dbReference>